<keyword evidence="10" id="KW-1185">Reference proteome</keyword>
<dbReference type="PANTHER" id="PTHR36118:SF1">
    <property type="entry name" value="ION-TRANSLOCATING OXIDOREDUCTASE COMPLEX SUBUNIT G"/>
    <property type="match status" value="1"/>
</dbReference>
<dbReference type="RefSeq" id="WP_128700472.1">
    <property type="nucleotide sequence ID" value="NZ_CP019384.1"/>
</dbReference>
<dbReference type="OrthoDB" id="9794010at2"/>
<evidence type="ECO:0000256" key="5">
    <source>
        <dbReference type="ARBA" id="ARBA00022982"/>
    </source>
</evidence>
<keyword evidence="2 6" id="KW-0597">Phosphoprotein</keyword>
<accession>A0A410P5W5</accession>
<dbReference type="Proteomes" id="UP000287243">
    <property type="component" value="Chromosome"/>
</dbReference>
<dbReference type="InterPro" id="IPR010209">
    <property type="entry name" value="Ion_transpt_RnfG/RsxG"/>
</dbReference>
<keyword evidence="5 6" id="KW-0249">Electron transport</keyword>
<protein>
    <recommendedName>
        <fullName evidence="6">Ion-translocating oxidoreductase complex subunit G</fullName>
        <ecNumber evidence="6">7.-.-.-</ecNumber>
    </recommendedName>
    <alternativeName>
        <fullName evidence="6">Rnf electron transport complex subunit G</fullName>
    </alternativeName>
</protein>
<comment type="subcellular location">
    <subcellularLocation>
        <location evidence="6">Cell membrane</location>
        <topology evidence="6">Single-pass membrane protein</topology>
    </subcellularLocation>
</comment>
<dbReference type="EC" id="7.-.-.-" evidence="6"/>
<evidence type="ECO:0000256" key="2">
    <source>
        <dbReference type="ARBA" id="ARBA00022553"/>
    </source>
</evidence>
<dbReference type="EMBL" id="CP019384">
    <property type="protein sequence ID" value="QAT17585.1"/>
    <property type="molecule type" value="Genomic_DNA"/>
</dbReference>
<dbReference type="GO" id="GO:0022900">
    <property type="term" value="P:electron transport chain"/>
    <property type="evidence" value="ECO:0007669"/>
    <property type="project" value="UniProtKB-UniRule"/>
</dbReference>
<dbReference type="KEGG" id="vai:BU251_07565"/>
<dbReference type="AlphaFoldDB" id="A0A410P5W5"/>
<evidence type="ECO:0000313" key="10">
    <source>
        <dbReference type="Proteomes" id="UP000287243"/>
    </source>
</evidence>
<keyword evidence="3 6" id="KW-0285">Flavoprotein</keyword>
<keyword evidence="6" id="KW-1003">Cell membrane</keyword>
<comment type="similarity">
    <text evidence="6">Belongs to the RnfG family.</text>
</comment>
<dbReference type="PANTHER" id="PTHR36118">
    <property type="entry name" value="ION-TRANSLOCATING OXIDOREDUCTASE COMPLEX SUBUNIT G"/>
    <property type="match status" value="1"/>
</dbReference>
<dbReference type="SMART" id="SM00900">
    <property type="entry name" value="FMN_bind"/>
    <property type="match status" value="1"/>
</dbReference>
<keyword evidence="6 7" id="KW-1133">Transmembrane helix</keyword>
<evidence type="ECO:0000256" key="3">
    <source>
        <dbReference type="ARBA" id="ARBA00022630"/>
    </source>
</evidence>
<keyword evidence="1 6" id="KW-0813">Transport</keyword>
<feature type="modified residue" description="FMN phosphoryl threonine" evidence="6">
    <location>
        <position position="173"/>
    </location>
</feature>
<comment type="cofactor">
    <cofactor evidence="6">
        <name>FMN</name>
        <dbReference type="ChEBI" id="CHEBI:58210"/>
    </cofactor>
</comment>
<comment type="function">
    <text evidence="6">Part of a membrane-bound complex that couples electron transfer with translocation of ions across the membrane.</text>
</comment>
<proteinExistence type="inferred from homology"/>
<feature type="transmembrane region" description="Helical" evidence="7">
    <location>
        <begin position="6"/>
        <end position="30"/>
    </location>
</feature>
<evidence type="ECO:0000256" key="1">
    <source>
        <dbReference type="ARBA" id="ARBA00022448"/>
    </source>
</evidence>
<dbReference type="Pfam" id="PF04205">
    <property type="entry name" value="FMN_bind"/>
    <property type="match status" value="1"/>
</dbReference>
<dbReference type="HAMAP" id="MF_00479">
    <property type="entry name" value="RsxG_RnfG"/>
    <property type="match status" value="1"/>
</dbReference>
<gene>
    <name evidence="6" type="primary">rnfG</name>
    <name evidence="9" type="ORF">BU251_07565</name>
</gene>
<dbReference type="PIRSF" id="PIRSF006091">
    <property type="entry name" value="E_trnsport_RnfG"/>
    <property type="match status" value="1"/>
</dbReference>
<feature type="domain" description="FMN-binding" evidence="8">
    <location>
        <begin position="88"/>
        <end position="190"/>
    </location>
</feature>
<keyword evidence="6 7" id="KW-0812">Transmembrane</keyword>
<keyword evidence="4 6" id="KW-0288">FMN</keyword>
<dbReference type="GO" id="GO:0009055">
    <property type="term" value="F:electron transfer activity"/>
    <property type="evidence" value="ECO:0007669"/>
    <property type="project" value="InterPro"/>
</dbReference>
<evidence type="ECO:0000256" key="7">
    <source>
        <dbReference type="SAM" id="Phobius"/>
    </source>
</evidence>
<evidence type="ECO:0000256" key="6">
    <source>
        <dbReference type="HAMAP-Rule" id="MF_00479"/>
    </source>
</evidence>
<comment type="subunit">
    <text evidence="6">The complex is composed of six subunits: RnfA, RnfB, RnfC, RnfD, RnfE and RnfG.</text>
</comment>
<dbReference type="GO" id="GO:0005886">
    <property type="term" value="C:plasma membrane"/>
    <property type="evidence" value="ECO:0007669"/>
    <property type="project" value="UniProtKB-SubCell"/>
</dbReference>
<keyword evidence="6" id="KW-1278">Translocase</keyword>
<organism evidence="9 10">
    <name type="scientific">Velamenicoccus archaeovorus</name>
    <dbReference type="NCBI Taxonomy" id="1930593"/>
    <lineage>
        <taxon>Bacteria</taxon>
        <taxon>Pseudomonadati</taxon>
        <taxon>Candidatus Omnitrophota</taxon>
        <taxon>Candidatus Velamenicoccus</taxon>
    </lineage>
</organism>
<evidence type="ECO:0000256" key="4">
    <source>
        <dbReference type="ARBA" id="ARBA00022643"/>
    </source>
</evidence>
<evidence type="ECO:0000313" key="9">
    <source>
        <dbReference type="EMBL" id="QAT17585.1"/>
    </source>
</evidence>
<evidence type="ECO:0000259" key="8">
    <source>
        <dbReference type="SMART" id="SM00900"/>
    </source>
</evidence>
<name>A0A410P5W5_VELA1</name>
<sequence length="198" mass="21914">MQNNFVRYAATLAIICLAASGLLSVVYNVTQPKIAAQAKMEEESALQDVYPGAARFEPVEDKGSVFYYKALNTSGDLLGYAFKAEKKGYSSTIVTMVGMDTKGIIQRIKILSQNETPGLGSRIEEVRQKETFWDVVLRKANISQKPRPWFQTQFESKSYKGLERNVETITGATISSLAVIVSVEEKAGKIMESVQDGR</sequence>
<dbReference type="GO" id="GO:0010181">
    <property type="term" value="F:FMN binding"/>
    <property type="evidence" value="ECO:0007669"/>
    <property type="project" value="InterPro"/>
</dbReference>
<reference evidence="9 10" key="1">
    <citation type="submission" date="2017-01" db="EMBL/GenBank/DDBJ databases">
        <title>First insights into the biology of 'candidatus Vampirococcus archaeovorus'.</title>
        <authorList>
            <person name="Kizina J."/>
            <person name="Jordan S."/>
            <person name="Stueber K."/>
            <person name="Reinhardt R."/>
            <person name="Harder J."/>
        </authorList>
    </citation>
    <scope>NUCLEOTIDE SEQUENCE [LARGE SCALE GENOMIC DNA]</scope>
    <source>
        <strain evidence="9 10">LiM</strain>
    </source>
</reference>
<dbReference type="InterPro" id="IPR007329">
    <property type="entry name" value="FMN-bd"/>
</dbReference>
<keyword evidence="6 7" id="KW-0472">Membrane</keyword>